<dbReference type="AlphaFoldDB" id="A0A9P0AAF4"/>
<dbReference type="InterPro" id="IPR008914">
    <property type="entry name" value="PEBP"/>
</dbReference>
<keyword evidence="1" id="KW-0732">Signal</keyword>
<gene>
    <name evidence="2" type="ORF">BEMITA_LOCUS6446</name>
</gene>
<sequence>MFRSLTSIIYLSLYTVTLTFTNRAPQRSTGDILDRLQEADIVDDIIQRAPYEPLEVHHGNWTVDFGNELPIQAFDMQPQVRWPAPNGTMYTLVVVGPDVPHRDKPEQRDWLHWLLGNIHNNDTTSGESRADYIGIERPLYQPGTHRIVYLLYKHQDNQEVFFFASVIKGRKTMYKRSFFSPIFFARLHELIHPEAVNFCYVVVP</sequence>
<dbReference type="PANTHER" id="PTHR11362">
    <property type="entry name" value="PHOSPHATIDYLETHANOLAMINE-BINDING PROTEIN"/>
    <property type="match status" value="1"/>
</dbReference>
<proteinExistence type="predicted"/>
<dbReference type="Pfam" id="PF01161">
    <property type="entry name" value="PBP"/>
    <property type="match status" value="1"/>
</dbReference>
<organism evidence="2 3">
    <name type="scientific">Bemisia tabaci</name>
    <name type="common">Sweetpotato whitefly</name>
    <name type="synonym">Aleurodes tabaci</name>
    <dbReference type="NCBI Taxonomy" id="7038"/>
    <lineage>
        <taxon>Eukaryota</taxon>
        <taxon>Metazoa</taxon>
        <taxon>Ecdysozoa</taxon>
        <taxon>Arthropoda</taxon>
        <taxon>Hexapoda</taxon>
        <taxon>Insecta</taxon>
        <taxon>Pterygota</taxon>
        <taxon>Neoptera</taxon>
        <taxon>Paraneoptera</taxon>
        <taxon>Hemiptera</taxon>
        <taxon>Sternorrhyncha</taxon>
        <taxon>Aleyrodoidea</taxon>
        <taxon>Aleyrodidae</taxon>
        <taxon>Aleyrodinae</taxon>
        <taxon>Bemisia</taxon>
    </lineage>
</organism>
<dbReference type="SUPFAM" id="SSF49777">
    <property type="entry name" value="PEBP-like"/>
    <property type="match status" value="1"/>
</dbReference>
<dbReference type="KEGG" id="btab:109041440"/>
<feature type="signal peptide" evidence="1">
    <location>
        <begin position="1"/>
        <end position="19"/>
    </location>
</feature>
<dbReference type="InterPro" id="IPR035810">
    <property type="entry name" value="PEBP_euk"/>
</dbReference>
<dbReference type="CDD" id="cd00866">
    <property type="entry name" value="PEBP_euk"/>
    <property type="match status" value="1"/>
</dbReference>
<keyword evidence="3" id="KW-1185">Reference proteome</keyword>
<dbReference type="Gene3D" id="3.90.280.10">
    <property type="entry name" value="PEBP-like"/>
    <property type="match status" value="1"/>
</dbReference>
<accession>A0A9P0AAF4</accession>
<name>A0A9P0AAF4_BEMTA</name>
<dbReference type="PANTHER" id="PTHR11362:SF82">
    <property type="entry name" value="PHOSPHATIDYLETHANOLAMINE-BINDING PROTEIN 4"/>
    <property type="match status" value="1"/>
</dbReference>
<reference evidence="2" key="1">
    <citation type="submission" date="2021-12" db="EMBL/GenBank/DDBJ databases">
        <authorList>
            <person name="King R."/>
        </authorList>
    </citation>
    <scope>NUCLEOTIDE SEQUENCE</scope>
</reference>
<evidence type="ECO:0000313" key="2">
    <source>
        <dbReference type="EMBL" id="CAH0387427.1"/>
    </source>
</evidence>
<dbReference type="EMBL" id="OU963864">
    <property type="protein sequence ID" value="CAH0387427.1"/>
    <property type="molecule type" value="Genomic_DNA"/>
</dbReference>
<dbReference type="Proteomes" id="UP001152759">
    <property type="component" value="Chromosome 3"/>
</dbReference>
<protein>
    <submittedName>
        <fullName evidence="2">Uncharacterized protein</fullName>
    </submittedName>
</protein>
<evidence type="ECO:0000313" key="3">
    <source>
        <dbReference type="Proteomes" id="UP001152759"/>
    </source>
</evidence>
<feature type="chain" id="PRO_5040205597" evidence="1">
    <location>
        <begin position="20"/>
        <end position="204"/>
    </location>
</feature>
<evidence type="ECO:0000256" key="1">
    <source>
        <dbReference type="SAM" id="SignalP"/>
    </source>
</evidence>
<dbReference type="InterPro" id="IPR036610">
    <property type="entry name" value="PEBP-like_sf"/>
</dbReference>